<proteinExistence type="predicted"/>
<protein>
    <submittedName>
        <fullName evidence="2">Uncharacterized protein</fullName>
    </submittedName>
</protein>
<dbReference type="Proteomes" id="UP000005237">
    <property type="component" value="Unassembled WGS sequence"/>
</dbReference>
<reference evidence="3" key="1">
    <citation type="submission" date="2010-08" db="EMBL/GenBank/DDBJ databases">
        <authorList>
            <consortium name="Caenorhabditis japonica Sequencing Consortium"/>
            <person name="Wilson R.K."/>
        </authorList>
    </citation>
    <scope>NUCLEOTIDE SEQUENCE [LARGE SCALE GENOMIC DNA]</scope>
    <source>
        <strain evidence="3">DF5081</strain>
    </source>
</reference>
<feature type="region of interest" description="Disordered" evidence="1">
    <location>
        <begin position="146"/>
        <end position="165"/>
    </location>
</feature>
<name>A0A8R1DM68_CAEJA</name>
<dbReference type="EnsemblMetazoa" id="CJA06641.1">
    <property type="protein sequence ID" value="CJA06641.1"/>
    <property type="gene ID" value="WBGene00125845"/>
</dbReference>
<evidence type="ECO:0000256" key="1">
    <source>
        <dbReference type="SAM" id="MobiDB-lite"/>
    </source>
</evidence>
<keyword evidence="3" id="KW-1185">Reference proteome</keyword>
<dbReference type="AlphaFoldDB" id="A0A8R1DM68"/>
<organism evidence="2 3">
    <name type="scientific">Caenorhabditis japonica</name>
    <dbReference type="NCBI Taxonomy" id="281687"/>
    <lineage>
        <taxon>Eukaryota</taxon>
        <taxon>Metazoa</taxon>
        <taxon>Ecdysozoa</taxon>
        <taxon>Nematoda</taxon>
        <taxon>Chromadorea</taxon>
        <taxon>Rhabditida</taxon>
        <taxon>Rhabditina</taxon>
        <taxon>Rhabditomorpha</taxon>
        <taxon>Rhabditoidea</taxon>
        <taxon>Rhabditidae</taxon>
        <taxon>Peloderinae</taxon>
        <taxon>Caenorhabditis</taxon>
    </lineage>
</organism>
<reference evidence="2" key="2">
    <citation type="submission" date="2022-06" db="UniProtKB">
        <authorList>
            <consortium name="EnsemblMetazoa"/>
        </authorList>
    </citation>
    <scope>IDENTIFICATION</scope>
    <source>
        <strain evidence="2">DF5081</strain>
    </source>
</reference>
<sequence length="176" mass="20351">MNTDKDYTTPSRHNRMLKKRNNPFYYKHPTDHLPNFVYDNFCKKMMGKSLEDNDDDNQKSLSKTSRKRIEDWWKGKSAENLTTALRRRLPSVSEFGESACSKVLSEEERNALRSPRKMVLKSYPSENSTPIAISCNTVTPKTTFNRKSVQQTPAKPSGNRPTSRNLLHYFKSNTAL</sequence>
<evidence type="ECO:0000313" key="2">
    <source>
        <dbReference type="EnsemblMetazoa" id="CJA06641.1"/>
    </source>
</evidence>
<accession>A0A8R1DM68</accession>
<evidence type="ECO:0000313" key="3">
    <source>
        <dbReference type="Proteomes" id="UP000005237"/>
    </source>
</evidence>
<feature type="compositionally biased region" description="Basic residues" evidence="1">
    <location>
        <begin position="12"/>
        <end position="21"/>
    </location>
</feature>
<feature type="region of interest" description="Disordered" evidence="1">
    <location>
        <begin position="1"/>
        <end position="22"/>
    </location>
</feature>